<dbReference type="VEuPathDB" id="FungiDB:AeMF1_010883"/>
<evidence type="ECO:0000256" key="1">
    <source>
        <dbReference type="SAM" id="MobiDB-lite"/>
    </source>
</evidence>
<dbReference type="PANTHER" id="PTHR11200:SF297">
    <property type="entry name" value="INOSITOL POLYPHOSPHATE-RELATED PHOSPHATASE DOMAIN-CONTAINING PROTEIN"/>
    <property type="match status" value="1"/>
</dbReference>
<feature type="domain" description="Inositol polyphosphate-related phosphatase" evidence="2">
    <location>
        <begin position="334"/>
        <end position="703"/>
    </location>
</feature>
<sequence length="894" mass="99111">MSAHKLPDSFQKMRIQHIPADNPGPNNYAGPPSGARSTSSAPQSGGLYHPAIPIVQRGSNPNLYAMTSPHQGGSNGGGYLPQRGSSQDLYSQGAPQSTGRDLIAAAAMASQKNRQLRSRTGNTSTTTSPPSRSLHEQAYYKTQEAAPLSATAIRKNHSWNSGGDSLLYEDPSSAIRPRRSQTGPPSATPSGYPSTYFGDVDEDDSSSIGYTDEMEMKQNSSYSGQGFDRDDEEDDDDEQEGVDNTSFAAPEPKKYSNISVQHHHRQVNYGPHQPSGSSRNQIPSSPPAPGRSVAPPPPPQQPHVAAVLEPRIPLQHSTSNGKDEYSSSGVRQDGDISIWVGTWNLGAADPFSDSRGLMDDSDTARMVRHLVPLGYDLYVLGVQEGVNENVYFAIQAYLNRNPQLLRYHRKELRNDKVVFPNKQAPVDAVFDAVRGRGDGAFMGTKFTGMAVFCGEHVSADVQVLRAGVHKFNIASGSKGGVAVALKLKQTTVCFLNCHLDARNDTYRREQIRLLNTNLGKVMGNPHFDLTEQFHHIVWMGDLNYRIVKMDATEVLDLLRENRIQELHERGDGLLNDRSQGIFEGFVEPTKFLNFYPTYKKFPLRGLINMDDSRWPEQVYRVLYKEPFYKGGQVKKRVPGWCDRILIHSTPIRTSNLVPEKVLCPFIEGRWVDNYQSINDGVGMDVSDHSPVTCTLLLKFSRPNLAARNEVGGSFYRNVAPQVTATDAMGASYTDLRPSVRFQGPSYAGGPHGPITTILTLFNMIITWNNIAHVPKKCRVVAPLLGEDDLNKQTEAMGERSLSVTNLFALSLNVKLHHERSLQDLHMMIWVRHETVVGHCMISLRRVAELQTDGIEEARYKSKLYYNGAPVMLDNDHVKVIFSVKLNHLQGVKAH</sequence>
<reference evidence="3 4" key="1">
    <citation type="submission" date="2019-07" db="EMBL/GenBank/DDBJ databases">
        <title>Genomics analysis of Aphanomyces spp. identifies a new class of oomycete effector associated with host adaptation.</title>
        <authorList>
            <person name="Gaulin E."/>
        </authorList>
    </citation>
    <scope>NUCLEOTIDE SEQUENCE [LARGE SCALE GENOMIC DNA]</scope>
    <source>
        <strain evidence="3 4">ATCC 201684</strain>
    </source>
</reference>
<feature type="compositionally biased region" description="Low complexity" evidence="1">
    <location>
        <begin position="118"/>
        <end position="132"/>
    </location>
</feature>
<accession>A0A6G0X8V8</accession>
<comment type="caution">
    <text evidence="3">The sequence shown here is derived from an EMBL/GenBank/DDBJ whole genome shotgun (WGS) entry which is preliminary data.</text>
</comment>
<keyword evidence="4" id="KW-1185">Reference proteome</keyword>
<dbReference type="EMBL" id="VJMJ01000089">
    <property type="protein sequence ID" value="KAF0736481.1"/>
    <property type="molecule type" value="Genomic_DNA"/>
</dbReference>
<evidence type="ECO:0000313" key="4">
    <source>
        <dbReference type="Proteomes" id="UP000481153"/>
    </source>
</evidence>
<feature type="compositionally biased region" description="Pro residues" evidence="1">
    <location>
        <begin position="284"/>
        <end position="301"/>
    </location>
</feature>
<name>A0A6G0X8V8_9STRA</name>
<feature type="compositionally biased region" description="Polar residues" evidence="1">
    <location>
        <begin position="83"/>
        <end position="99"/>
    </location>
</feature>
<dbReference type="SMART" id="SM00128">
    <property type="entry name" value="IPPc"/>
    <property type="match status" value="1"/>
</dbReference>
<dbReference type="SUPFAM" id="SSF56219">
    <property type="entry name" value="DNase I-like"/>
    <property type="match status" value="1"/>
</dbReference>
<dbReference type="InterPro" id="IPR036691">
    <property type="entry name" value="Endo/exonu/phosph_ase_sf"/>
</dbReference>
<dbReference type="Pfam" id="PF22669">
    <property type="entry name" value="Exo_endo_phos2"/>
    <property type="match status" value="1"/>
</dbReference>
<dbReference type="Proteomes" id="UP000481153">
    <property type="component" value="Unassembled WGS sequence"/>
</dbReference>
<proteinExistence type="predicted"/>
<dbReference type="InterPro" id="IPR000300">
    <property type="entry name" value="IPPc"/>
</dbReference>
<protein>
    <recommendedName>
        <fullName evidence="2">Inositol polyphosphate-related phosphatase domain-containing protein</fullName>
    </recommendedName>
</protein>
<dbReference type="AlphaFoldDB" id="A0A6G0X8V8"/>
<feature type="region of interest" description="Disordered" evidence="1">
    <location>
        <begin position="267"/>
        <end position="303"/>
    </location>
</feature>
<feature type="region of interest" description="Disordered" evidence="1">
    <location>
        <begin position="156"/>
        <end position="253"/>
    </location>
</feature>
<feature type="region of interest" description="Disordered" evidence="1">
    <location>
        <begin position="1"/>
        <end position="135"/>
    </location>
</feature>
<feature type="compositionally biased region" description="Polar residues" evidence="1">
    <location>
        <begin position="180"/>
        <end position="193"/>
    </location>
</feature>
<evidence type="ECO:0000313" key="3">
    <source>
        <dbReference type="EMBL" id="KAF0736481.1"/>
    </source>
</evidence>
<dbReference type="PANTHER" id="PTHR11200">
    <property type="entry name" value="INOSITOL 5-PHOSPHATASE"/>
    <property type="match status" value="1"/>
</dbReference>
<dbReference type="InterPro" id="IPR046985">
    <property type="entry name" value="IP5"/>
</dbReference>
<dbReference type="GO" id="GO:0004439">
    <property type="term" value="F:phosphatidylinositol-4,5-bisphosphate 5-phosphatase activity"/>
    <property type="evidence" value="ECO:0007669"/>
    <property type="project" value="TreeGrafter"/>
</dbReference>
<organism evidence="3 4">
    <name type="scientific">Aphanomyces euteiches</name>
    <dbReference type="NCBI Taxonomy" id="100861"/>
    <lineage>
        <taxon>Eukaryota</taxon>
        <taxon>Sar</taxon>
        <taxon>Stramenopiles</taxon>
        <taxon>Oomycota</taxon>
        <taxon>Saprolegniomycetes</taxon>
        <taxon>Saprolegniales</taxon>
        <taxon>Verrucalvaceae</taxon>
        <taxon>Aphanomyces</taxon>
    </lineage>
</organism>
<dbReference type="GO" id="GO:0046856">
    <property type="term" value="P:phosphatidylinositol dephosphorylation"/>
    <property type="evidence" value="ECO:0007669"/>
    <property type="project" value="InterPro"/>
</dbReference>
<evidence type="ECO:0000259" key="2">
    <source>
        <dbReference type="SMART" id="SM00128"/>
    </source>
</evidence>
<dbReference type="Gene3D" id="3.60.10.10">
    <property type="entry name" value="Endonuclease/exonuclease/phosphatase"/>
    <property type="match status" value="1"/>
</dbReference>
<feature type="compositionally biased region" description="Acidic residues" evidence="1">
    <location>
        <begin position="229"/>
        <end position="241"/>
    </location>
</feature>
<gene>
    <name evidence="3" type="ORF">Ae201684_007494</name>
</gene>